<dbReference type="EMBL" id="CM037161">
    <property type="protein sequence ID" value="KAH7856235.1"/>
    <property type="molecule type" value="Genomic_DNA"/>
</dbReference>
<organism evidence="1 2">
    <name type="scientific">Vaccinium darrowii</name>
    <dbReference type="NCBI Taxonomy" id="229202"/>
    <lineage>
        <taxon>Eukaryota</taxon>
        <taxon>Viridiplantae</taxon>
        <taxon>Streptophyta</taxon>
        <taxon>Embryophyta</taxon>
        <taxon>Tracheophyta</taxon>
        <taxon>Spermatophyta</taxon>
        <taxon>Magnoliopsida</taxon>
        <taxon>eudicotyledons</taxon>
        <taxon>Gunneridae</taxon>
        <taxon>Pentapetalae</taxon>
        <taxon>asterids</taxon>
        <taxon>Ericales</taxon>
        <taxon>Ericaceae</taxon>
        <taxon>Vaccinioideae</taxon>
        <taxon>Vaccinieae</taxon>
        <taxon>Vaccinium</taxon>
    </lineage>
</organism>
<keyword evidence="2" id="KW-1185">Reference proteome</keyword>
<sequence length="323" mass="36677">MEFIEGRIEEEKVFGGIVFPKTFNPPYGSSADEVLLVEMIREKREWLSEVLRRHSAILFRGFQVSSPEEFGRVVEAFGWEEMPYFGLATRTKVADRVFTANEAPVHHPISFHHEMSTVREFPSKIFFLCAEPSPKGGETSILRSDIVLEKMEEQFPEFVSKLLRTGYIFQTKMGKQNATNAIVGKTWQSLLRTDDKVEAQKRAQEKLGCSFVRFDDDGSGEFVYGPTNPTKEIGEKRVWFHHLIGRNKGDTDNYFGDGSPLPRTALDAYRKITSENCVDIKWQKGDVLLVDNLCAQHARSVSSPPWPVPSSIGDYMSTVIVLI</sequence>
<comment type="caution">
    <text evidence="1">The sequence shown here is derived from an EMBL/GenBank/DDBJ whole genome shotgun (WGS) entry which is preliminary data.</text>
</comment>
<proteinExistence type="predicted"/>
<dbReference type="Proteomes" id="UP000828048">
    <property type="component" value="Chromosome 11"/>
</dbReference>
<accession>A0ACB7YRT2</accession>
<evidence type="ECO:0000313" key="2">
    <source>
        <dbReference type="Proteomes" id="UP000828048"/>
    </source>
</evidence>
<name>A0ACB7YRT2_9ERIC</name>
<protein>
    <submittedName>
        <fullName evidence="1">Uncharacterized protein</fullName>
    </submittedName>
</protein>
<gene>
    <name evidence="1" type="ORF">Vadar_034225</name>
</gene>
<reference evidence="1 2" key="1">
    <citation type="journal article" date="2021" name="Hortic Res">
        <title>High-quality reference genome and annotation aids understanding of berry development for evergreen blueberry (Vaccinium darrowii).</title>
        <authorList>
            <person name="Yu J."/>
            <person name="Hulse-Kemp A.M."/>
            <person name="Babiker E."/>
            <person name="Staton M."/>
        </authorList>
    </citation>
    <scope>NUCLEOTIDE SEQUENCE [LARGE SCALE GENOMIC DNA]</scope>
    <source>
        <strain evidence="2">cv. NJ 8807/NJ 8810</strain>
        <tissue evidence="1">Young leaf</tissue>
    </source>
</reference>
<evidence type="ECO:0000313" key="1">
    <source>
        <dbReference type="EMBL" id="KAH7856235.1"/>
    </source>
</evidence>